<dbReference type="Proteomes" id="UP000672032">
    <property type="component" value="Chromosome 3"/>
</dbReference>
<evidence type="ECO:0000313" key="2">
    <source>
        <dbReference type="EMBL" id="QSZ32864.1"/>
    </source>
</evidence>
<reference evidence="2" key="1">
    <citation type="submission" date="2020-10" db="EMBL/GenBank/DDBJ databases">
        <title>Genome Sequence of Monilinia vaccinii-corymbosi Sheds Light on Mummy Berry Disease Infection of Blueberry and Mating Type.</title>
        <authorList>
            <person name="Yow A.G."/>
            <person name="Zhang Y."/>
            <person name="Bansal K."/>
            <person name="Eacker S.M."/>
            <person name="Sullivan S."/>
            <person name="Liachko I."/>
            <person name="Cubeta M.A."/>
            <person name="Rollins J.A."/>
            <person name="Ashrafi H."/>
        </authorList>
    </citation>
    <scope>NUCLEOTIDE SEQUENCE</scope>
    <source>
        <strain evidence="2">RL-1</strain>
    </source>
</reference>
<dbReference type="EMBL" id="CP063407">
    <property type="protein sequence ID" value="QSZ32864.1"/>
    <property type="molecule type" value="Genomic_DNA"/>
</dbReference>
<keyword evidence="1" id="KW-0175">Coiled coil</keyword>
<gene>
    <name evidence="2" type="ORF">DSL72_002444</name>
</gene>
<name>A0A8A3PCN0_9HELO</name>
<accession>A0A8A3PCN0</accession>
<dbReference type="AlphaFoldDB" id="A0A8A3PCN0"/>
<evidence type="ECO:0000313" key="3">
    <source>
        <dbReference type="Proteomes" id="UP000672032"/>
    </source>
</evidence>
<evidence type="ECO:0000256" key="1">
    <source>
        <dbReference type="SAM" id="Coils"/>
    </source>
</evidence>
<dbReference type="OrthoDB" id="3560795at2759"/>
<protein>
    <submittedName>
        <fullName evidence="2">Uncharacterized protein</fullName>
    </submittedName>
</protein>
<feature type="coiled-coil region" evidence="1">
    <location>
        <begin position="60"/>
        <end position="87"/>
    </location>
</feature>
<organism evidence="2 3">
    <name type="scientific">Monilinia vaccinii-corymbosi</name>
    <dbReference type="NCBI Taxonomy" id="61207"/>
    <lineage>
        <taxon>Eukaryota</taxon>
        <taxon>Fungi</taxon>
        <taxon>Dikarya</taxon>
        <taxon>Ascomycota</taxon>
        <taxon>Pezizomycotina</taxon>
        <taxon>Leotiomycetes</taxon>
        <taxon>Helotiales</taxon>
        <taxon>Sclerotiniaceae</taxon>
        <taxon>Monilinia</taxon>
    </lineage>
</organism>
<proteinExistence type="predicted"/>
<sequence length="186" mass="21355">MPDKSIENDVKIRATLPMEVNEDDHQVWRAGLPDFPTGFSPASLSSLPPFPPDTAPFQIFQIATHQFEECRRLMDELEAKIAAFEKMVDAGFEKIDHWLELISRRKREKKAAEVELSRLLDLEEKLHDARRDMQHIRQCFHDQKDSISDLEHTQGLIVDLLISEGWVTGHWGGRPGGWVNDCWGGI</sequence>
<keyword evidence="3" id="KW-1185">Reference proteome</keyword>
<feature type="coiled-coil region" evidence="1">
    <location>
        <begin position="112"/>
        <end position="139"/>
    </location>
</feature>